<evidence type="ECO:0000313" key="4">
    <source>
        <dbReference type="Proteomes" id="UP000199598"/>
    </source>
</evidence>
<keyword evidence="4" id="KW-1185">Reference proteome</keyword>
<dbReference type="Gene3D" id="3.30.1370.110">
    <property type="match status" value="1"/>
</dbReference>
<dbReference type="SUPFAM" id="SSF160443">
    <property type="entry name" value="SMR domain-like"/>
    <property type="match status" value="1"/>
</dbReference>
<name>A0A1I3VH87_9HYPH</name>
<sequence length="223" mass="24880">MTNGDRAKRAKTKQLTEADKRLWDRVKATLTPIHQERLSDMLEDTTQLSEPDQSLMHAQSAEVSQPELKPQLTSPPKPQAKKSRGSKGKTAPDYTPPKPVVPAMPPLSPLNRKERKKVVRGGKGYIDGRIDLHGLTQYQAHQRLTSFIYQSQAMGYSLVLVITGKGLDNSSSPYGDDRGVLRRMVPQWLSLPDMRSCVVGFDQAHVSHGGSGAIYVRIRKRKK</sequence>
<comment type="caution">
    <text evidence="3">The sequence shown here is derived from an EMBL/GenBank/DDBJ whole genome shotgun (WGS) entry which is preliminary data.</text>
</comment>
<dbReference type="Proteomes" id="UP000199598">
    <property type="component" value="Unassembled WGS sequence"/>
</dbReference>
<proteinExistence type="predicted"/>
<dbReference type="Pfam" id="PF01713">
    <property type="entry name" value="Smr"/>
    <property type="match status" value="1"/>
</dbReference>
<dbReference type="PANTHER" id="PTHR35562">
    <property type="entry name" value="DNA ENDONUCLEASE SMRA-RELATED"/>
    <property type="match status" value="1"/>
</dbReference>
<dbReference type="PANTHER" id="PTHR35562:SF2">
    <property type="entry name" value="DNA ENDONUCLEASE SMRA-RELATED"/>
    <property type="match status" value="1"/>
</dbReference>
<evidence type="ECO:0000256" key="1">
    <source>
        <dbReference type="SAM" id="MobiDB-lite"/>
    </source>
</evidence>
<dbReference type="EMBL" id="FOSK01000001">
    <property type="protein sequence ID" value="SFJ93511.1"/>
    <property type="molecule type" value="Genomic_DNA"/>
</dbReference>
<feature type="region of interest" description="Disordered" evidence="1">
    <location>
        <begin position="1"/>
        <end position="21"/>
    </location>
</feature>
<reference evidence="3 4" key="1">
    <citation type="submission" date="2016-10" db="EMBL/GenBank/DDBJ databases">
        <authorList>
            <person name="Varghese N."/>
            <person name="Submissions S."/>
        </authorList>
    </citation>
    <scope>NUCLEOTIDE SEQUENCE [LARGE SCALE GENOMIC DNA]</scope>
    <source>
        <strain evidence="3 4">DSM 16392</strain>
    </source>
</reference>
<feature type="compositionally biased region" description="Pro residues" evidence="1">
    <location>
        <begin position="94"/>
        <end position="108"/>
    </location>
</feature>
<keyword evidence="3" id="KW-0378">Hydrolase</keyword>
<evidence type="ECO:0000313" key="3">
    <source>
        <dbReference type="EMBL" id="SFJ93511.1"/>
    </source>
</evidence>
<dbReference type="SMART" id="SM00463">
    <property type="entry name" value="SMR"/>
    <property type="match status" value="1"/>
</dbReference>
<evidence type="ECO:0000259" key="2">
    <source>
        <dbReference type="PROSITE" id="PS50828"/>
    </source>
</evidence>
<protein>
    <submittedName>
        <fullName evidence="3">DNA-nicking endonuclease, Smr domain</fullName>
    </submittedName>
</protein>
<gene>
    <name evidence="3" type="ORF">SAMN04488518_101340</name>
</gene>
<accession>A0A1I3VH87</accession>
<dbReference type="GO" id="GO:0004519">
    <property type="term" value="F:endonuclease activity"/>
    <property type="evidence" value="ECO:0007669"/>
    <property type="project" value="UniProtKB-KW"/>
</dbReference>
<keyword evidence="3" id="KW-0540">Nuclease</keyword>
<dbReference type="InterPro" id="IPR002625">
    <property type="entry name" value="Smr_dom"/>
</dbReference>
<dbReference type="RefSeq" id="WP_093516254.1">
    <property type="nucleotide sequence ID" value="NZ_FOSK01000001.1"/>
</dbReference>
<keyword evidence="3" id="KW-0255">Endonuclease</keyword>
<feature type="domain" description="Smr" evidence="2">
    <location>
        <begin position="130"/>
        <end position="219"/>
    </location>
</feature>
<organism evidence="3 4">
    <name type="scientific">Pseudovibrio ascidiaceicola</name>
    <dbReference type="NCBI Taxonomy" id="285279"/>
    <lineage>
        <taxon>Bacteria</taxon>
        <taxon>Pseudomonadati</taxon>
        <taxon>Pseudomonadota</taxon>
        <taxon>Alphaproteobacteria</taxon>
        <taxon>Hyphomicrobiales</taxon>
        <taxon>Stappiaceae</taxon>
        <taxon>Pseudovibrio</taxon>
    </lineage>
</organism>
<dbReference type="InterPro" id="IPR036063">
    <property type="entry name" value="Smr_dom_sf"/>
</dbReference>
<feature type="region of interest" description="Disordered" evidence="1">
    <location>
        <begin position="37"/>
        <end position="109"/>
    </location>
</feature>
<dbReference type="PROSITE" id="PS50828">
    <property type="entry name" value="SMR"/>
    <property type="match status" value="1"/>
</dbReference>